<sequence length="159" mass="17248">MGELEERLNEGPEVGLLPQDSNVASLVSSVEQMEQMDTGNAAPADAIIDLDEQSESTLFVDTAECERRMGKEVGERGQIESHEPPHAILSSVEDIDLENSITSAQKALALTPDGHPDRPISLSKLAGCYYARFERLEELPDLDNSISSAQQQALALTPD</sequence>
<dbReference type="AlphaFoldDB" id="A0A167SIZ1"/>
<evidence type="ECO:0000313" key="1">
    <source>
        <dbReference type="EMBL" id="KZP01965.1"/>
    </source>
</evidence>
<keyword evidence="2" id="KW-1185">Reference proteome</keyword>
<reference evidence="1 2" key="1">
    <citation type="journal article" date="2016" name="Mol. Biol. Evol.">
        <title>Comparative Genomics of Early-Diverging Mushroom-Forming Fungi Provides Insights into the Origins of Lignocellulose Decay Capabilities.</title>
        <authorList>
            <person name="Nagy L.G."/>
            <person name="Riley R."/>
            <person name="Tritt A."/>
            <person name="Adam C."/>
            <person name="Daum C."/>
            <person name="Floudas D."/>
            <person name="Sun H."/>
            <person name="Yadav J.S."/>
            <person name="Pangilinan J."/>
            <person name="Larsson K.H."/>
            <person name="Matsuura K."/>
            <person name="Barry K."/>
            <person name="Labutti K."/>
            <person name="Kuo R."/>
            <person name="Ohm R.A."/>
            <person name="Bhattacharya S.S."/>
            <person name="Shirouzu T."/>
            <person name="Yoshinaga Y."/>
            <person name="Martin F.M."/>
            <person name="Grigoriev I.V."/>
            <person name="Hibbett D.S."/>
        </authorList>
    </citation>
    <scope>NUCLEOTIDE SEQUENCE [LARGE SCALE GENOMIC DNA]</scope>
    <source>
        <strain evidence="1 2">CBS 109695</strain>
    </source>
</reference>
<organism evidence="1 2">
    <name type="scientific">Athelia psychrophila</name>
    <dbReference type="NCBI Taxonomy" id="1759441"/>
    <lineage>
        <taxon>Eukaryota</taxon>
        <taxon>Fungi</taxon>
        <taxon>Dikarya</taxon>
        <taxon>Basidiomycota</taxon>
        <taxon>Agaricomycotina</taxon>
        <taxon>Agaricomycetes</taxon>
        <taxon>Agaricomycetidae</taxon>
        <taxon>Atheliales</taxon>
        <taxon>Atheliaceae</taxon>
        <taxon>Athelia</taxon>
    </lineage>
</organism>
<accession>A0A167SIZ1</accession>
<evidence type="ECO:0000313" key="2">
    <source>
        <dbReference type="Proteomes" id="UP000076532"/>
    </source>
</evidence>
<dbReference type="OrthoDB" id="3224744at2759"/>
<proteinExistence type="predicted"/>
<dbReference type="Proteomes" id="UP000076532">
    <property type="component" value="Unassembled WGS sequence"/>
</dbReference>
<dbReference type="STRING" id="436010.A0A167SIZ1"/>
<protein>
    <submittedName>
        <fullName evidence="1">Uncharacterized protein</fullName>
    </submittedName>
</protein>
<feature type="non-terminal residue" evidence="1">
    <location>
        <position position="159"/>
    </location>
</feature>
<dbReference type="EMBL" id="KV419282">
    <property type="protein sequence ID" value="KZP01965.1"/>
    <property type="molecule type" value="Genomic_DNA"/>
</dbReference>
<gene>
    <name evidence="1" type="ORF">FIBSPDRAFT_970750</name>
</gene>
<name>A0A167SIZ1_9AGAM</name>